<proteinExistence type="predicted"/>
<evidence type="ECO:0000313" key="3">
    <source>
        <dbReference type="Proteomes" id="UP000006727"/>
    </source>
</evidence>
<reference evidence="2" key="3">
    <citation type="submission" date="2020-12" db="UniProtKB">
        <authorList>
            <consortium name="EnsemblPlants"/>
        </authorList>
    </citation>
    <scope>IDENTIFICATION</scope>
</reference>
<dbReference type="Proteomes" id="UP000006727">
    <property type="component" value="Chromosome 15"/>
</dbReference>
<dbReference type="AlphaFoldDB" id="A0A2K1JD24"/>
<keyword evidence="3" id="KW-1185">Reference proteome</keyword>
<accession>A0A2K1JD24</accession>
<protein>
    <submittedName>
        <fullName evidence="1 2">Uncharacterized protein</fullName>
    </submittedName>
</protein>
<gene>
    <name evidence="1" type="ORF">PHYPA_019696</name>
</gene>
<evidence type="ECO:0000313" key="1">
    <source>
        <dbReference type="EMBL" id="PNR39418.1"/>
    </source>
</evidence>
<name>A0A2K1JD24_PHYPA</name>
<dbReference type="EMBL" id="ABEU02000015">
    <property type="protein sequence ID" value="PNR39418.1"/>
    <property type="molecule type" value="Genomic_DNA"/>
</dbReference>
<dbReference type="InParanoid" id="A0A2K1JD24"/>
<organism evidence="1">
    <name type="scientific">Physcomitrium patens</name>
    <name type="common">Spreading-leaved earth moss</name>
    <name type="synonym">Physcomitrella patens</name>
    <dbReference type="NCBI Taxonomy" id="3218"/>
    <lineage>
        <taxon>Eukaryota</taxon>
        <taxon>Viridiplantae</taxon>
        <taxon>Streptophyta</taxon>
        <taxon>Embryophyta</taxon>
        <taxon>Bryophyta</taxon>
        <taxon>Bryophytina</taxon>
        <taxon>Bryopsida</taxon>
        <taxon>Funariidae</taxon>
        <taxon>Funariales</taxon>
        <taxon>Funariaceae</taxon>
        <taxon>Physcomitrium</taxon>
    </lineage>
</organism>
<reference evidence="1 3" key="1">
    <citation type="journal article" date="2008" name="Science">
        <title>The Physcomitrella genome reveals evolutionary insights into the conquest of land by plants.</title>
        <authorList>
            <person name="Rensing S."/>
            <person name="Lang D."/>
            <person name="Zimmer A."/>
            <person name="Terry A."/>
            <person name="Salamov A."/>
            <person name="Shapiro H."/>
            <person name="Nishiyama T."/>
            <person name="Perroud P.-F."/>
            <person name="Lindquist E."/>
            <person name="Kamisugi Y."/>
            <person name="Tanahashi T."/>
            <person name="Sakakibara K."/>
            <person name="Fujita T."/>
            <person name="Oishi K."/>
            <person name="Shin-I T."/>
            <person name="Kuroki Y."/>
            <person name="Toyoda A."/>
            <person name="Suzuki Y."/>
            <person name="Hashimoto A."/>
            <person name="Yamaguchi K."/>
            <person name="Sugano A."/>
            <person name="Kohara Y."/>
            <person name="Fujiyama A."/>
            <person name="Anterola A."/>
            <person name="Aoki S."/>
            <person name="Ashton N."/>
            <person name="Barbazuk W.B."/>
            <person name="Barker E."/>
            <person name="Bennetzen J."/>
            <person name="Bezanilla M."/>
            <person name="Blankenship R."/>
            <person name="Cho S.H."/>
            <person name="Dutcher S."/>
            <person name="Estelle M."/>
            <person name="Fawcett J.A."/>
            <person name="Gundlach H."/>
            <person name="Hanada K."/>
            <person name="Heyl A."/>
            <person name="Hicks K.A."/>
            <person name="Hugh J."/>
            <person name="Lohr M."/>
            <person name="Mayer K."/>
            <person name="Melkozernov A."/>
            <person name="Murata T."/>
            <person name="Nelson D."/>
            <person name="Pils B."/>
            <person name="Prigge M."/>
            <person name="Reiss B."/>
            <person name="Renner T."/>
            <person name="Rombauts S."/>
            <person name="Rushton P."/>
            <person name="Sanderfoot A."/>
            <person name="Schween G."/>
            <person name="Shiu S.-H."/>
            <person name="Stueber K."/>
            <person name="Theodoulou F.L."/>
            <person name="Tu H."/>
            <person name="Van de Peer Y."/>
            <person name="Verrier P.J."/>
            <person name="Waters E."/>
            <person name="Wood A."/>
            <person name="Yang L."/>
            <person name="Cove D."/>
            <person name="Cuming A."/>
            <person name="Hasebe M."/>
            <person name="Lucas S."/>
            <person name="Mishler D.B."/>
            <person name="Reski R."/>
            <person name="Grigoriev I."/>
            <person name="Quatrano R.S."/>
            <person name="Boore J.L."/>
        </authorList>
    </citation>
    <scope>NUCLEOTIDE SEQUENCE [LARGE SCALE GENOMIC DNA]</scope>
    <source>
        <strain evidence="2 3">cv. Gransden 2004</strain>
    </source>
</reference>
<evidence type="ECO:0000313" key="2">
    <source>
        <dbReference type="EnsemblPlants" id="PAC:32927912.CDS.1"/>
    </source>
</evidence>
<sequence length="53" mass="6163">MTLFLPPRSQCLSKATKTWATLRVMYIQTAQSARFTAHLRKSEASHCRFLHLQ</sequence>
<dbReference type="EnsemblPlants" id="Pp3c15_13280V3.1">
    <property type="protein sequence ID" value="PAC:32927912.CDS.1"/>
    <property type="gene ID" value="Pp3c15_13280"/>
</dbReference>
<reference evidence="1 3" key="2">
    <citation type="journal article" date="2018" name="Plant J.">
        <title>The Physcomitrella patens chromosome-scale assembly reveals moss genome structure and evolution.</title>
        <authorList>
            <person name="Lang D."/>
            <person name="Ullrich K.K."/>
            <person name="Murat F."/>
            <person name="Fuchs J."/>
            <person name="Jenkins J."/>
            <person name="Haas F.B."/>
            <person name="Piednoel M."/>
            <person name="Gundlach H."/>
            <person name="Van Bel M."/>
            <person name="Meyberg R."/>
            <person name="Vives C."/>
            <person name="Morata J."/>
            <person name="Symeonidi A."/>
            <person name="Hiss M."/>
            <person name="Muchero W."/>
            <person name="Kamisugi Y."/>
            <person name="Saleh O."/>
            <person name="Blanc G."/>
            <person name="Decker E.L."/>
            <person name="van Gessel N."/>
            <person name="Grimwood J."/>
            <person name="Hayes R.D."/>
            <person name="Graham S.W."/>
            <person name="Gunter L.E."/>
            <person name="McDaniel S.F."/>
            <person name="Hoernstein S.N.W."/>
            <person name="Larsson A."/>
            <person name="Li F.W."/>
            <person name="Perroud P.F."/>
            <person name="Phillips J."/>
            <person name="Ranjan P."/>
            <person name="Rokshar D.S."/>
            <person name="Rothfels C.J."/>
            <person name="Schneider L."/>
            <person name="Shu S."/>
            <person name="Stevenson D.W."/>
            <person name="Thummler F."/>
            <person name="Tillich M."/>
            <person name="Villarreal Aguilar J.C."/>
            <person name="Widiez T."/>
            <person name="Wong G.K."/>
            <person name="Wymore A."/>
            <person name="Zhang Y."/>
            <person name="Zimmer A.D."/>
            <person name="Quatrano R.S."/>
            <person name="Mayer K.F.X."/>
            <person name="Goodstein D."/>
            <person name="Casacuberta J.M."/>
            <person name="Vandepoele K."/>
            <person name="Reski R."/>
            <person name="Cuming A.C."/>
            <person name="Tuskan G.A."/>
            <person name="Maumus F."/>
            <person name="Salse J."/>
            <person name="Schmutz J."/>
            <person name="Rensing S.A."/>
        </authorList>
    </citation>
    <scope>NUCLEOTIDE SEQUENCE [LARGE SCALE GENOMIC DNA]</scope>
    <source>
        <strain evidence="2 3">cv. Gransden 2004</strain>
    </source>
</reference>
<dbReference type="PaxDb" id="3218-PP1S419_33V6.1"/>
<dbReference type="Gramene" id="Pp3c15_13280V3.1">
    <property type="protein sequence ID" value="PAC:32927912.CDS.1"/>
    <property type="gene ID" value="Pp3c15_13280"/>
</dbReference>